<dbReference type="Gene3D" id="1.10.8.10">
    <property type="entry name" value="DNA helicase RuvA subunit, C-terminal domain"/>
    <property type="match status" value="1"/>
</dbReference>
<keyword evidence="4 6" id="KW-0233">DNA recombination</keyword>
<keyword evidence="9" id="KW-0378">Hydrolase</keyword>
<evidence type="ECO:0000313" key="10">
    <source>
        <dbReference type="Proteomes" id="UP000663508"/>
    </source>
</evidence>
<keyword evidence="3 6" id="KW-0238">DNA-binding</keyword>
<dbReference type="GO" id="GO:0005737">
    <property type="term" value="C:cytoplasm"/>
    <property type="evidence" value="ECO:0007669"/>
    <property type="project" value="UniProtKB-SubCell"/>
</dbReference>
<evidence type="ECO:0000256" key="4">
    <source>
        <dbReference type="ARBA" id="ARBA00023172"/>
    </source>
</evidence>
<dbReference type="SUPFAM" id="SSF47781">
    <property type="entry name" value="RuvA domain 2-like"/>
    <property type="match status" value="1"/>
</dbReference>
<evidence type="ECO:0000259" key="8">
    <source>
        <dbReference type="Pfam" id="PF07499"/>
    </source>
</evidence>
<dbReference type="InterPro" id="IPR012340">
    <property type="entry name" value="NA-bd_OB-fold"/>
</dbReference>
<feature type="domain" description="DNA helicase Holliday junction RuvA type" evidence="7">
    <location>
        <begin position="4"/>
        <end position="65"/>
    </location>
</feature>
<keyword evidence="9" id="KW-0067">ATP-binding</keyword>
<dbReference type="Gene3D" id="1.10.150.20">
    <property type="entry name" value="5' to 3' exonuclease, C-terminal subdomain"/>
    <property type="match status" value="1"/>
</dbReference>
<reference evidence="9" key="1">
    <citation type="submission" date="2020-11" db="EMBL/GenBank/DDBJ databases">
        <title>Complete genome sequence of a novel pathogenic Methylobacterium strain isolated from rice in Vietnam.</title>
        <authorList>
            <person name="Lai K."/>
            <person name="Okazaki S."/>
            <person name="Higashi K."/>
            <person name="Mori H."/>
            <person name="Toyoda A."/>
            <person name="Kurokawa K."/>
        </authorList>
    </citation>
    <scope>NUCLEOTIDE SEQUENCE</scope>
    <source>
        <strain evidence="9">VL1</strain>
    </source>
</reference>
<dbReference type="Proteomes" id="UP000663508">
    <property type="component" value="Chromosome"/>
</dbReference>
<dbReference type="SUPFAM" id="SSF50249">
    <property type="entry name" value="Nucleic acid-binding proteins"/>
    <property type="match status" value="1"/>
</dbReference>
<dbReference type="InterPro" id="IPR036267">
    <property type="entry name" value="RuvA_C_sf"/>
</dbReference>
<dbReference type="NCBIfam" id="TIGR00084">
    <property type="entry name" value="ruvA"/>
    <property type="match status" value="1"/>
</dbReference>
<dbReference type="GO" id="GO:0048476">
    <property type="term" value="C:Holliday junction resolvase complex"/>
    <property type="evidence" value="ECO:0007669"/>
    <property type="project" value="UniProtKB-UniRule"/>
</dbReference>
<evidence type="ECO:0000313" key="9">
    <source>
        <dbReference type="EMBL" id="BCM82809.1"/>
    </source>
</evidence>
<evidence type="ECO:0000256" key="1">
    <source>
        <dbReference type="ARBA" id="ARBA00022490"/>
    </source>
</evidence>
<dbReference type="InterPro" id="IPR013849">
    <property type="entry name" value="DNA_helicase_Holl-junc_RuvA_I"/>
</dbReference>
<keyword evidence="2 6" id="KW-0227">DNA damage</keyword>
<keyword evidence="5 6" id="KW-0234">DNA repair</keyword>
<dbReference type="HAMAP" id="MF_00031">
    <property type="entry name" value="DNA_HJ_migration_RuvA"/>
    <property type="match status" value="1"/>
</dbReference>
<dbReference type="Pfam" id="PF01330">
    <property type="entry name" value="RuvA_N"/>
    <property type="match status" value="1"/>
</dbReference>
<accession>A0A8H8WR66</accession>
<feature type="region of interest" description="Domain I" evidence="6">
    <location>
        <begin position="4"/>
        <end position="67"/>
    </location>
</feature>
<comment type="function">
    <text evidence="6">The RuvA-RuvB-RuvC complex processes Holliday junction (HJ) DNA during genetic recombination and DNA repair, while the RuvA-RuvB complex plays an important role in the rescue of blocked DNA replication forks via replication fork reversal (RFR). RuvA specifically binds to HJ cruciform DNA, conferring on it an open structure. The RuvB hexamer acts as an ATP-dependent pump, pulling dsDNA into and through the RuvAB complex. HJ branch migration allows RuvC to scan DNA until it finds its consensus sequence, where it cleaves and resolves the cruciform DNA.</text>
</comment>
<dbReference type="Gene3D" id="2.40.50.140">
    <property type="entry name" value="Nucleic acid-binding proteins"/>
    <property type="match status" value="1"/>
</dbReference>
<dbReference type="GO" id="GO:0009378">
    <property type="term" value="F:four-way junction helicase activity"/>
    <property type="evidence" value="ECO:0007669"/>
    <property type="project" value="InterPro"/>
</dbReference>
<dbReference type="InterPro" id="IPR010994">
    <property type="entry name" value="RuvA_2-like"/>
</dbReference>
<dbReference type="GO" id="GO:0000400">
    <property type="term" value="F:four-way junction DNA binding"/>
    <property type="evidence" value="ECO:0007669"/>
    <property type="project" value="UniProtKB-UniRule"/>
</dbReference>
<evidence type="ECO:0000256" key="6">
    <source>
        <dbReference type="HAMAP-Rule" id="MF_00031"/>
    </source>
</evidence>
<dbReference type="Pfam" id="PF07499">
    <property type="entry name" value="RuvA_C"/>
    <property type="match status" value="1"/>
</dbReference>
<evidence type="ECO:0000256" key="2">
    <source>
        <dbReference type="ARBA" id="ARBA00022763"/>
    </source>
</evidence>
<feature type="domain" description="Holliday junction DNA helicase RuvA C-terminal" evidence="8">
    <location>
        <begin position="160"/>
        <end position="209"/>
    </location>
</feature>
<dbReference type="GO" id="GO:0005524">
    <property type="term" value="F:ATP binding"/>
    <property type="evidence" value="ECO:0007669"/>
    <property type="project" value="InterPro"/>
</dbReference>
<dbReference type="SUPFAM" id="SSF46929">
    <property type="entry name" value="DNA helicase RuvA subunit, C-terminal domain"/>
    <property type="match status" value="1"/>
</dbReference>
<feature type="region of interest" description="Domain III" evidence="6">
    <location>
        <begin position="156"/>
        <end position="211"/>
    </location>
</feature>
<dbReference type="EMBL" id="AP024145">
    <property type="protein sequence ID" value="BCM82809.1"/>
    <property type="molecule type" value="Genomic_DNA"/>
</dbReference>
<comment type="subcellular location">
    <subcellularLocation>
        <location evidence="6">Cytoplasm</location>
    </subcellularLocation>
</comment>
<evidence type="ECO:0000256" key="3">
    <source>
        <dbReference type="ARBA" id="ARBA00023125"/>
    </source>
</evidence>
<comment type="similarity">
    <text evidence="6">Belongs to the RuvA family.</text>
</comment>
<keyword evidence="9" id="KW-0347">Helicase</keyword>
<dbReference type="AlphaFoldDB" id="A0A8H8WR66"/>
<dbReference type="GO" id="GO:0009379">
    <property type="term" value="C:Holliday junction helicase complex"/>
    <property type="evidence" value="ECO:0007669"/>
    <property type="project" value="InterPro"/>
</dbReference>
<dbReference type="GO" id="GO:0006281">
    <property type="term" value="P:DNA repair"/>
    <property type="evidence" value="ECO:0007669"/>
    <property type="project" value="UniProtKB-UniRule"/>
</dbReference>
<gene>
    <name evidence="6 9" type="primary">ruvA</name>
    <name evidence="9" type="ORF">mvi_12700</name>
</gene>
<name>A0A8H8WR66_9HYPH</name>
<proteinExistence type="inferred from homology"/>
<dbReference type="InterPro" id="IPR000085">
    <property type="entry name" value="RuvA"/>
</dbReference>
<dbReference type="KEGG" id="mind:mvi_12700"/>
<dbReference type="Pfam" id="PF14520">
    <property type="entry name" value="HHH_5"/>
    <property type="match status" value="1"/>
</dbReference>
<comment type="domain">
    <text evidence="6">Has three domains with a flexible linker between the domains II and III and assumes an 'L' shape. Domain III is highly mobile and contacts RuvB.</text>
</comment>
<comment type="subunit">
    <text evidence="6">Homotetramer. Forms an RuvA(8)-RuvB(12)-Holliday junction (HJ) complex. HJ DNA is sandwiched between 2 RuvA tetramers; dsDNA enters through RuvA and exits via RuvB. An RuvB hexamer assembles on each DNA strand where it exits the tetramer. Each RuvB hexamer is contacted by two RuvA subunits (via domain III) on 2 adjacent RuvB subunits; this complex drives branch migration. In the full resolvosome a probable DNA-RuvA(4)-RuvB(12)-RuvC(2) complex forms which resolves the HJ.</text>
</comment>
<comment type="caution">
    <text evidence="6">Lacks conserved residue(s) required for the propagation of feature annotation.</text>
</comment>
<organism evidence="9 10">
    <name type="scientific">Methylobacterium indicum</name>
    <dbReference type="NCBI Taxonomy" id="1775910"/>
    <lineage>
        <taxon>Bacteria</taxon>
        <taxon>Pseudomonadati</taxon>
        <taxon>Pseudomonadota</taxon>
        <taxon>Alphaproteobacteria</taxon>
        <taxon>Hyphomicrobiales</taxon>
        <taxon>Methylobacteriaceae</taxon>
        <taxon>Methylobacterium</taxon>
    </lineage>
</organism>
<keyword evidence="9" id="KW-0547">Nucleotide-binding</keyword>
<evidence type="ECO:0000256" key="5">
    <source>
        <dbReference type="ARBA" id="ARBA00023204"/>
    </source>
</evidence>
<protein>
    <recommendedName>
        <fullName evidence="6">Holliday junction branch migration complex subunit RuvA</fullName>
    </recommendedName>
</protein>
<dbReference type="GO" id="GO:0006310">
    <property type="term" value="P:DNA recombination"/>
    <property type="evidence" value="ECO:0007669"/>
    <property type="project" value="UniProtKB-UniRule"/>
</dbReference>
<dbReference type="InterPro" id="IPR011114">
    <property type="entry name" value="RuvA_C"/>
</dbReference>
<keyword evidence="1 6" id="KW-0963">Cytoplasm</keyword>
<sequence>MAAMIGKLKGVVDSYGEDFVILDVHGVGYVVHCSARTLQRLPSTGEAAELAIETHVREDMIRLYGFRADAEREWFRLLQTVQGVGTRVALGVLSVMEPGDLATAIATGDKGAVARAPGVGPRLAARLVAELKDKAPAFSPVDPALIQLTGAVEANTAPQPVADAISALVNLGYAQVQASAAVAAALKNAGEGAAQMEAKTLIRLGLRELAR</sequence>
<evidence type="ECO:0000259" key="7">
    <source>
        <dbReference type="Pfam" id="PF01330"/>
    </source>
</evidence>